<evidence type="ECO:0000313" key="8">
    <source>
        <dbReference type="Proteomes" id="UP000517916"/>
    </source>
</evidence>
<evidence type="ECO:0000256" key="6">
    <source>
        <dbReference type="SAM" id="Phobius"/>
    </source>
</evidence>
<feature type="transmembrane region" description="Helical" evidence="6">
    <location>
        <begin position="163"/>
        <end position="180"/>
    </location>
</feature>
<proteinExistence type="predicted"/>
<feature type="transmembrane region" description="Helical" evidence="6">
    <location>
        <begin position="240"/>
        <end position="262"/>
    </location>
</feature>
<evidence type="ECO:0000256" key="3">
    <source>
        <dbReference type="ARBA" id="ARBA00022692"/>
    </source>
</evidence>
<dbReference type="InterPro" id="IPR019108">
    <property type="entry name" value="Caa3_assmbl_CtaG-rel"/>
</dbReference>
<keyword evidence="3 6" id="KW-0812">Transmembrane</keyword>
<organism evidence="7 8">
    <name type="scientific">Kutzneria viridogrisea</name>
    <dbReference type="NCBI Taxonomy" id="47990"/>
    <lineage>
        <taxon>Bacteria</taxon>
        <taxon>Bacillati</taxon>
        <taxon>Actinomycetota</taxon>
        <taxon>Actinomycetes</taxon>
        <taxon>Pseudonocardiales</taxon>
        <taxon>Pseudonocardiaceae</taxon>
        <taxon>Kutzneria</taxon>
    </lineage>
</organism>
<feature type="transmembrane region" description="Helical" evidence="6">
    <location>
        <begin position="50"/>
        <end position="72"/>
    </location>
</feature>
<dbReference type="RefSeq" id="WP_318296299.1">
    <property type="nucleotide sequence ID" value="NZ_BAAABQ010000009.1"/>
</dbReference>
<name>A0ABR6BI09_9PSEU</name>
<keyword evidence="4 6" id="KW-1133">Transmembrane helix</keyword>
<evidence type="ECO:0000256" key="1">
    <source>
        <dbReference type="ARBA" id="ARBA00004651"/>
    </source>
</evidence>
<feature type="transmembrane region" description="Helical" evidence="6">
    <location>
        <begin position="124"/>
        <end position="143"/>
    </location>
</feature>
<accession>A0ABR6BI09</accession>
<evidence type="ECO:0000256" key="4">
    <source>
        <dbReference type="ARBA" id="ARBA00022989"/>
    </source>
</evidence>
<comment type="subcellular location">
    <subcellularLocation>
        <location evidence="1">Cell membrane</location>
        <topology evidence="1">Multi-pass membrane protein</topology>
    </subcellularLocation>
</comment>
<feature type="transmembrane region" description="Helical" evidence="6">
    <location>
        <begin position="192"/>
        <end position="220"/>
    </location>
</feature>
<comment type="caution">
    <text evidence="7">The sequence shown here is derived from an EMBL/GenBank/DDBJ whole genome shotgun (WGS) entry which is preliminary data.</text>
</comment>
<evidence type="ECO:0000256" key="5">
    <source>
        <dbReference type="ARBA" id="ARBA00023136"/>
    </source>
</evidence>
<evidence type="ECO:0000313" key="7">
    <source>
        <dbReference type="EMBL" id="MBA8926214.1"/>
    </source>
</evidence>
<gene>
    <name evidence="7" type="ORF">BC739_003413</name>
</gene>
<keyword evidence="2" id="KW-1003">Cell membrane</keyword>
<feature type="transmembrane region" description="Helical" evidence="6">
    <location>
        <begin position="20"/>
        <end position="38"/>
    </location>
</feature>
<dbReference type="EMBL" id="JACJID010000002">
    <property type="protein sequence ID" value="MBA8926214.1"/>
    <property type="molecule type" value="Genomic_DNA"/>
</dbReference>
<reference evidence="7 8" key="1">
    <citation type="submission" date="2020-08" db="EMBL/GenBank/DDBJ databases">
        <title>Genomic Encyclopedia of Archaeal and Bacterial Type Strains, Phase II (KMG-II): from individual species to whole genera.</title>
        <authorList>
            <person name="Goeker M."/>
        </authorList>
    </citation>
    <scope>NUCLEOTIDE SEQUENCE [LARGE SCALE GENOMIC DNA]</scope>
    <source>
        <strain evidence="7 8">DSM 43850</strain>
    </source>
</reference>
<sequence length="307" mass="33892">MPEPLTVITALAVWTPDPVSLVLIALLGGWYATAVRRVRCGGGHWPRARSVTWFGGGLGAYALATLSSIGAYSDVLFSMRAAQVILLLMVAPLGLALGAPLTLLRETAPPGLVARLRSALHSRFCRVLAFPATASALLIATPWALYFTDWYPAVLRSPVLDELTRLALLLIGFAYFWSRLQLDPVPRGYPHLVSVWITFAEVVFDAALGLTLWFSGHIVAADYYQSLGRAWGPDLRLDQTIGAGVLWIVGDLAGLPFLGALLNRMSRQDAEQAVRIDRELDEREAEQSSDRPWWEDDPVLSERFRRR</sequence>
<protein>
    <submittedName>
        <fullName evidence="7">Cytochrome c oxidase assembly factor CtaG</fullName>
    </submittedName>
</protein>
<dbReference type="Proteomes" id="UP000517916">
    <property type="component" value="Unassembled WGS sequence"/>
</dbReference>
<feature type="transmembrane region" description="Helical" evidence="6">
    <location>
        <begin position="84"/>
        <end position="104"/>
    </location>
</feature>
<keyword evidence="8" id="KW-1185">Reference proteome</keyword>
<keyword evidence="5 6" id="KW-0472">Membrane</keyword>
<evidence type="ECO:0000256" key="2">
    <source>
        <dbReference type="ARBA" id="ARBA00022475"/>
    </source>
</evidence>
<dbReference type="Pfam" id="PF09678">
    <property type="entry name" value="Caa3_CtaG"/>
    <property type="match status" value="1"/>
</dbReference>